<reference evidence="1" key="1">
    <citation type="journal article" date="2025" name="Int. J. Syst. Evol. Microbiol.">
        <title>Inconstantimicrobium mannanitabidum sp. nov., a novel member of the family Clostridiaceae isolated from anoxic soil under the treatment of reductive soil disinfestation.</title>
        <authorList>
            <person name="Ueki A."/>
            <person name="Tonouchi A."/>
            <person name="Honma S."/>
            <person name="Kaku N."/>
            <person name="Ueki K."/>
        </authorList>
    </citation>
    <scope>NUCLEOTIDE SEQUENCE</scope>
    <source>
        <strain evidence="1">TW13</strain>
    </source>
</reference>
<evidence type="ECO:0000313" key="1">
    <source>
        <dbReference type="EMBL" id="GKX68560.1"/>
    </source>
</evidence>
<comment type="caution">
    <text evidence="1">The sequence shown here is derived from an EMBL/GenBank/DDBJ whole genome shotgun (WGS) entry which is preliminary data.</text>
</comment>
<evidence type="ECO:0000313" key="2">
    <source>
        <dbReference type="Proteomes" id="UP001058074"/>
    </source>
</evidence>
<dbReference type="EMBL" id="BROD01000001">
    <property type="protein sequence ID" value="GKX68560.1"/>
    <property type="molecule type" value="Genomic_DNA"/>
</dbReference>
<dbReference type="Proteomes" id="UP001058074">
    <property type="component" value="Unassembled WGS sequence"/>
</dbReference>
<sequence>MSIENNESFDLEEMGSFFDKRVDGYEEHMMNEVDGADRYYKETAKYIPEGNEIKLLDLGCGTGLELEEIFKVNPTVSVTGIDLSTKMLEKLTQKYSSKKEQITLINGSYFDVDYNKEIYNAAVSVMTLHHFTHDEKLNIYKKIYDSLICGGIYIETDYTALDQEDENHFFAELERIKVENNITEGFYHYDTPCTVENIIMLLKKAGFSNPELKWRFNGTSIIVAQK</sequence>
<name>A0ACB5RI69_9CLOT</name>
<gene>
    <name evidence="1" type="ORF">rsdtw13_38180</name>
</gene>
<organism evidence="1 2">
    <name type="scientific">Inconstantimicrobium mannanitabidum</name>
    <dbReference type="NCBI Taxonomy" id="1604901"/>
    <lineage>
        <taxon>Bacteria</taxon>
        <taxon>Bacillati</taxon>
        <taxon>Bacillota</taxon>
        <taxon>Clostridia</taxon>
        <taxon>Eubacteriales</taxon>
        <taxon>Clostridiaceae</taxon>
        <taxon>Inconstantimicrobium</taxon>
    </lineage>
</organism>
<protein>
    <submittedName>
        <fullName evidence="1">SAM-dependent methyltransferase</fullName>
    </submittedName>
</protein>
<keyword evidence="2" id="KW-1185">Reference proteome</keyword>
<accession>A0ACB5RI69</accession>
<keyword evidence="1" id="KW-0808">Transferase</keyword>
<proteinExistence type="predicted"/>
<keyword evidence="1" id="KW-0489">Methyltransferase</keyword>